<dbReference type="InterPro" id="IPR011992">
    <property type="entry name" value="EF-hand-dom_pair"/>
</dbReference>
<dbReference type="AlphaFoldDB" id="D8QSR8"/>
<dbReference type="Pfam" id="PF01699">
    <property type="entry name" value="Na_Ca_ex"/>
    <property type="match status" value="1"/>
</dbReference>
<feature type="transmembrane region" description="Helical" evidence="9">
    <location>
        <begin position="526"/>
        <end position="545"/>
    </location>
</feature>
<keyword evidence="2" id="KW-0813">Transport</keyword>
<keyword evidence="3" id="KW-0050">Antiport</keyword>
<dbReference type="InterPro" id="IPR004837">
    <property type="entry name" value="NaCa_Exmemb"/>
</dbReference>
<dbReference type="PANTHER" id="PTHR31503:SF81">
    <property type="entry name" value="EF-HAND DOMAIN-CONTAINING PROTEIN"/>
    <property type="match status" value="1"/>
</dbReference>
<dbReference type="Pfam" id="PF13499">
    <property type="entry name" value="EF-hand_7"/>
    <property type="match status" value="1"/>
</dbReference>
<dbReference type="eggNOG" id="ENOG502QV8Y">
    <property type="taxonomic scope" value="Eukaryota"/>
</dbReference>
<name>D8QSR8_SELML</name>
<feature type="transmembrane region" description="Helical" evidence="9">
    <location>
        <begin position="104"/>
        <end position="127"/>
    </location>
</feature>
<dbReference type="InParanoid" id="D8QSR8"/>
<keyword evidence="6 9" id="KW-1133">Transmembrane helix</keyword>
<evidence type="ECO:0000256" key="8">
    <source>
        <dbReference type="ARBA" id="ARBA00023136"/>
    </source>
</evidence>
<evidence type="ECO:0000256" key="6">
    <source>
        <dbReference type="ARBA" id="ARBA00022989"/>
    </source>
</evidence>
<dbReference type="KEGG" id="smo:SELMODRAFT_76965"/>
<reference evidence="11 12" key="1">
    <citation type="journal article" date="2011" name="Science">
        <title>The Selaginella genome identifies genetic changes associated with the evolution of vascular plants.</title>
        <authorList>
            <person name="Banks J.A."/>
            <person name="Nishiyama T."/>
            <person name="Hasebe M."/>
            <person name="Bowman J.L."/>
            <person name="Gribskov M."/>
            <person name="dePamphilis C."/>
            <person name="Albert V.A."/>
            <person name="Aono N."/>
            <person name="Aoyama T."/>
            <person name="Ambrose B.A."/>
            <person name="Ashton N.W."/>
            <person name="Axtell M.J."/>
            <person name="Barker E."/>
            <person name="Barker M.S."/>
            <person name="Bennetzen J.L."/>
            <person name="Bonawitz N.D."/>
            <person name="Chapple C."/>
            <person name="Cheng C."/>
            <person name="Correa L.G."/>
            <person name="Dacre M."/>
            <person name="DeBarry J."/>
            <person name="Dreyer I."/>
            <person name="Elias M."/>
            <person name="Engstrom E.M."/>
            <person name="Estelle M."/>
            <person name="Feng L."/>
            <person name="Finet C."/>
            <person name="Floyd S.K."/>
            <person name="Frommer W.B."/>
            <person name="Fujita T."/>
            <person name="Gramzow L."/>
            <person name="Gutensohn M."/>
            <person name="Harholt J."/>
            <person name="Hattori M."/>
            <person name="Heyl A."/>
            <person name="Hirai T."/>
            <person name="Hiwatashi Y."/>
            <person name="Ishikawa M."/>
            <person name="Iwata M."/>
            <person name="Karol K.G."/>
            <person name="Koehler B."/>
            <person name="Kolukisaoglu U."/>
            <person name="Kubo M."/>
            <person name="Kurata T."/>
            <person name="Lalonde S."/>
            <person name="Li K."/>
            <person name="Li Y."/>
            <person name="Litt A."/>
            <person name="Lyons E."/>
            <person name="Manning G."/>
            <person name="Maruyama T."/>
            <person name="Michael T.P."/>
            <person name="Mikami K."/>
            <person name="Miyazaki S."/>
            <person name="Morinaga S."/>
            <person name="Murata T."/>
            <person name="Mueller-Roeber B."/>
            <person name="Nelson D.R."/>
            <person name="Obara M."/>
            <person name="Oguri Y."/>
            <person name="Olmstead R.G."/>
            <person name="Onodera N."/>
            <person name="Petersen B.L."/>
            <person name="Pils B."/>
            <person name="Prigge M."/>
            <person name="Rensing S.A."/>
            <person name="Riano-Pachon D.M."/>
            <person name="Roberts A.W."/>
            <person name="Sato Y."/>
            <person name="Scheller H.V."/>
            <person name="Schulz B."/>
            <person name="Schulz C."/>
            <person name="Shakirov E.V."/>
            <person name="Shibagaki N."/>
            <person name="Shinohara N."/>
            <person name="Shippen D.E."/>
            <person name="Soerensen I."/>
            <person name="Sotooka R."/>
            <person name="Sugimoto N."/>
            <person name="Sugita M."/>
            <person name="Sumikawa N."/>
            <person name="Tanurdzic M."/>
            <person name="Theissen G."/>
            <person name="Ulvskov P."/>
            <person name="Wakazuki S."/>
            <person name="Weng J.K."/>
            <person name="Willats W.W."/>
            <person name="Wipf D."/>
            <person name="Wolf P.G."/>
            <person name="Yang L."/>
            <person name="Zimmer A.D."/>
            <person name="Zhu Q."/>
            <person name="Mitros T."/>
            <person name="Hellsten U."/>
            <person name="Loque D."/>
            <person name="Otillar R."/>
            <person name="Salamov A."/>
            <person name="Schmutz J."/>
            <person name="Shapiro H."/>
            <person name="Lindquist E."/>
            <person name="Lucas S."/>
            <person name="Rokhsar D."/>
            <person name="Grigoriev I.V."/>
        </authorList>
    </citation>
    <scope>NUCLEOTIDE SEQUENCE [LARGE SCALE GENOMIC DNA]</scope>
</reference>
<dbReference type="PROSITE" id="PS50222">
    <property type="entry name" value="EF_HAND_2"/>
    <property type="match status" value="2"/>
</dbReference>
<dbReference type="GO" id="GO:0006874">
    <property type="term" value="P:intracellular calcium ion homeostasis"/>
    <property type="evidence" value="ECO:0000318"/>
    <property type="project" value="GO_Central"/>
</dbReference>
<dbReference type="GO" id="GO:0016020">
    <property type="term" value="C:membrane"/>
    <property type="evidence" value="ECO:0007669"/>
    <property type="project" value="InterPro"/>
</dbReference>
<keyword evidence="4 9" id="KW-0812">Transmembrane</keyword>
<dbReference type="HOGENOM" id="CLU_023891_0_0_1"/>
<evidence type="ECO:0000256" key="4">
    <source>
        <dbReference type="ARBA" id="ARBA00022692"/>
    </source>
</evidence>
<protein>
    <recommendedName>
        <fullName evidence="10">EF-hand domain-containing protein</fullName>
    </recommendedName>
</protein>
<feature type="transmembrane region" description="Helical" evidence="9">
    <location>
        <begin position="497"/>
        <end position="520"/>
    </location>
</feature>
<dbReference type="InterPro" id="IPR018247">
    <property type="entry name" value="EF_Hand_1_Ca_BS"/>
</dbReference>
<feature type="transmembrane region" description="Helical" evidence="9">
    <location>
        <begin position="36"/>
        <end position="56"/>
    </location>
</feature>
<feature type="transmembrane region" description="Helical" evidence="9">
    <location>
        <begin position="470"/>
        <end position="490"/>
    </location>
</feature>
<accession>D8QSR8</accession>
<dbReference type="GO" id="GO:0070588">
    <property type="term" value="P:calcium ion transmembrane transport"/>
    <property type="evidence" value="ECO:0000318"/>
    <property type="project" value="GO_Central"/>
</dbReference>
<evidence type="ECO:0000313" key="12">
    <source>
        <dbReference type="Proteomes" id="UP000001514"/>
    </source>
</evidence>
<feature type="domain" description="EF-hand" evidence="10">
    <location>
        <begin position="302"/>
        <end position="337"/>
    </location>
</feature>
<evidence type="ECO:0000256" key="9">
    <source>
        <dbReference type="SAM" id="Phobius"/>
    </source>
</evidence>
<dbReference type="GO" id="GO:0005509">
    <property type="term" value="F:calcium ion binding"/>
    <property type="evidence" value="ECO:0007669"/>
    <property type="project" value="InterPro"/>
</dbReference>
<dbReference type="PANTHER" id="PTHR31503">
    <property type="entry name" value="VACUOLAR CALCIUM ION TRANSPORTER"/>
    <property type="match status" value="1"/>
</dbReference>
<dbReference type="PROSITE" id="PS00018">
    <property type="entry name" value="EF_HAND_1"/>
    <property type="match status" value="1"/>
</dbReference>
<dbReference type="Gene3D" id="1.10.238.10">
    <property type="entry name" value="EF-hand"/>
    <property type="match status" value="1"/>
</dbReference>
<dbReference type="Proteomes" id="UP000001514">
    <property type="component" value="Unassembled WGS sequence"/>
</dbReference>
<sequence>MQVETADLLSLLRREGKACQESYGIFPCSEKLGGSVFLLIVYSYAFVKAAQLLLNGSELLLEIAHPGIVGGLCLPIICTIPDAAVILVSGIFGDKETAQSQVMIGMGVLAGSTVLLLTMLWGTALIVGRCDLYEINGHKYAREKTLTKGFHLTETGVTLTKQTTYVAWILVLSVLPCIVVQLPQILGAPALSRVFVIIGSVMAFLGFVAYCVYQVMTPWIQQVMVDWHRHRYRRSHALHRAHIYSRQKRWGDLLLNGEKLLNYEVLRRLFHFFDQNGDGLLSERELKNFIKTIGLTHDSNIPEGLEAKIWMEEFDHERDGKLSLVEFEEGMANWLNSSKLGLEFRYFHSWSAILFIYSFFVQEAQSSLYALLEDEEVHALEDTEDPNGILVTATACLLGGMALACIFAAPLVDTIDDFSRASHIPAFFVSFVVTPIATSSSEVISSITFASKKQKRGISVTYSQLYGSVVLNNTLCLGLFLAIVAARGLVWDFSAEVLIMALATMAMGCVGGLFTTIPLFMAFGAFLLYPLSLGLVVLLNQFLGWH</sequence>
<evidence type="ECO:0000256" key="5">
    <source>
        <dbReference type="ARBA" id="ARBA00022837"/>
    </source>
</evidence>
<evidence type="ECO:0000313" key="11">
    <source>
        <dbReference type="EMBL" id="EFJ37486.1"/>
    </source>
</evidence>
<dbReference type="CDD" id="cd00051">
    <property type="entry name" value="EFh"/>
    <property type="match status" value="1"/>
</dbReference>
<evidence type="ECO:0000256" key="1">
    <source>
        <dbReference type="ARBA" id="ARBA00004127"/>
    </source>
</evidence>
<evidence type="ECO:0000256" key="3">
    <source>
        <dbReference type="ARBA" id="ARBA00022449"/>
    </source>
</evidence>
<proteinExistence type="predicted"/>
<evidence type="ECO:0000256" key="2">
    <source>
        <dbReference type="ARBA" id="ARBA00022448"/>
    </source>
</evidence>
<organism evidence="12">
    <name type="scientific">Selaginella moellendorffii</name>
    <name type="common">Spikemoss</name>
    <dbReference type="NCBI Taxonomy" id="88036"/>
    <lineage>
        <taxon>Eukaryota</taxon>
        <taxon>Viridiplantae</taxon>
        <taxon>Streptophyta</taxon>
        <taxon>Embryophyta</taxon>
        <taxon>Tracheophyta</taxon>
        <taxon>Lycopodiopsida</taxon>
        <taxon>Selaginellales</taxon>
        <taxon>Selaginellaceae</taxon>
        <taxon>Selaginella</taxon>
    </lineage>
</organism>
<evidence type="ECO:0000259" key="10">
    <source>
        <dbReference type="PROSITE" id="PS50222"/>
    </source>
</evidence>
<keyword evidence="8 9" id="KW-0472">Membrane</keyword>
<keyword evidence="12" id="KW-1185">Reference proteome</keyword>
<dbReference type="EMBL" id="GL377566">
    <property type="protein sequence ID" value="EFJ37486.1"/>
    <property type="molecule type" value="Genomic_DNA"/>
</dbReference>
<feature type="transmembrane region" description="Helical" evidence="9">
    <location>
        <begin position="389"/>
        <end position="412"/>
    </location>
</feature>
<dbReference type="InterPro" id="IPR002048">
    <property type="entry name" value="EF_hand_dom"/>
</dbReference>
<feature type="transmembrane region" description="Helical" evidence="9">
    <location>
        <begin position="68"/>
        <end position="92"/>
    </location>
</feature>
<dbReference type="GO" id="GO:0015369">
    <property type="term" value="F:calcium:proton antiporter activity"/>
    <property type="evidence" value="ECO:0000318"/>
    <property type="project" value="GO_Central"/>
</dbReference>
<keyword evidence="5" id="KW-0106">Calcium</keyword>
<dbReference type="SUPFAM" id="SSF47473">
    <property type="entry name" value="EF-hand"/>
    <property type="match status" value="1"/>
</dbReference>
<evidence type="ECO:0000256" key="7">
    <source>
        <dbReference type="ARBA" id="ARBA00023065"/>
    </source>
</evidence>
<gene>
    <name evidence="11" type="ORF">SELMODRAFT_76965</name>
</gene>
<feature type="transmembrane region" description="Helical" evidence="9">
    <location>
        <begin position="165"/>
        <end position="182"/>
    </location>
</feature>
<keyword evidence="7" id="KW-0406">Ion transport</keyword>
<dbReference type="GO" id="GO:0012505">
    <property type="term" value="C:endomembrane system"/>
    <property type="evidence" value="ECO:0007669"/>
    <property type="project" value="UniProtKB-SubCell"/>
</dbReference>
<feature type="transmembrane region" description="Helical" evidence="9">
    <location>
        <begin position="424"/>
        <end position="450"/>
    </location>
</feature>
<comment type="subcellular location">
    <subcellularLocation>
        <location evidence="1">Endomembrane system</location>
        <topology evidence="1">Multi-pass membrane protein</topology>
    </subcellularLocation>
</comment>
<dbReference type="SMART" id="SM00054">
    <property type="entry name" value="EFh"/>
    <property type="match status" value="2"/>
</dbReference>
<feature type="transmembrane region" description="Helical" evidence="9">
    <location>
        <begin position="194"/>
        <end position="213"/>
    </location>
</feature>
<feature type="domain" description="EF-hand" evidence="10">
    <location>
        <begin position="261"/>
        <end position="296"/>
    </location>
</feature>
<dbReference type="InterPro" id="IPR004713">
    <property type="entry name" value="CaH_exchang"/>
</dbReference>
<dbReference type="Gramene" id="EFJ37486">
    <property type="protein sequence ID" value="EFJ37486"/>
    <property type="gene ID" value="SELMODRAFT_76965"/>
</dbReference>